<dbReference type="SUPFAM" id="SSF88723">
    <property type="entry name" value="PIN domain-like"/>
    <property type="match status" value="1"/>
</dbReference>
<keyword evidence="3 6" id="KW-0479">Metal-binding</keyword>
<keyword evidence="9" id="KW-1185">Reference proteome</keyword>
<evidence type="ECO:0000313" key="8">
    <source>
        <dbReference type="EMBL" id="KGN39139.1"/>
    </source>
</evidence>
<dbReference type="Gene3D" id="3.40.50.1010">
    <property type="entry name" value="5'-nuclease"/>
    <property type="match status" value="1"/>
</dbReference>
<feature type="binding site" evidence="6">
    <location>
        <position position="6"/>
    </location>
    <ligand>
        <name>Mg(2+)</name>
        <dbReference type="ChEBI" id="CHEBI:18420"/>
    </ligand>
</feature>
<keyword evidence="1 6" id="KW-1277">Toxin-antitoxin system</keyword>
<organism evidence="8 9">
    <name type="scientific">Knoellia subterranea KCTC 19937</name>
    <dbReference type="NCBI Taxonomy" id="1385521"/>
    <lineage>
        <taxon>Bacteria</taxon>
        <taxon>Bacillati</taxon>
        <taxon>Actinomycetota</taxon>
        <taxon>Actinomycetes</taxon>
        <taxon>Micrococcales</taxon>
        <taxon>Intrasporangiaceae</taxon>
        <taxon>Knoellia</taxon>
    </lineage>
</organism>
<evidence type="ECO:0000256" key="6">
    <source>
        <dbReference type="HAMAP-Rule" id="MF_00265"/>
    </source>
</evidence>
<dbReference type="RefSeq" id="WP_035901867.1">
    <property type="nucleotide sequence ID" value="NZ_AVPK01000001.1"/>
</dbReference>
<reference evidence="8 9" key="1">
    <citation type="submission" date="2013-08" db="EMBL/GenBank/DDBJ databases">
        <title>The genome sequence of Knoellia subterranea.</title>
        <authorList>
            <person name="Zhu W."/>
            <person name="Wang G."/>
        </authorList>
    </citation>
    <scope>NUCLEOTIDE SEQUENCE [LARGE SCALE GENOMIC DNA]</scope>
    <source>
        <strain evidence="8 9">KCTC 19937</strain>
    </source>
</reference>
<dbReference type="AlphaFoldDB" id="A0A0A0JQY3"/>
<sequence length="137" mass="14949">MTELFDTSVWIEFLRGTESPACQYVQARLLEDPGSIGVTEIVAMELLAGSTDELALAKVSQLVDSLTLIKIVPTLDFPAAAHLHRSARRSGRTVRKLQDCLIAAVAIRSEVTLVHRDADFEVIAAVAPLRTRPLIEA</sequence>
<dbReference type="CDD" id="cd18756">
    <property type="entry name" value="PIN_MtVapC15-VapC11-like"/>
    <property type="match status" value="1"/>
</dbReference>
<dbReference type="InterPro" id="IPR051749">
    <property type="entry name" value="PINc/VapC_TA_RNase"/>
</dbReference>
<dbReference type="EMBL" id="AVPK01000001">
    <property type="protein sequence ID" value="KGN39139.1"/>
    <property type="molecule type" value="Genomic_DNA"/>
</dbReference>
<dbReference type="InterPro" id="IPR002716">
    <property type="entry name" value="PIN_dom"/>
</dbReference>
<keyword evidence="2 6" id="KW-0540">Nuclease</keyword>
<dbReference type="PANTHER" id="PTHR42740">
    <property type="entry name" value="RIBONUCLEASE VAPC3"/>
    <property type="match status" value="1"/>
</dbReference>
<dbReference type="GO" id="GO:0000287">
    <property type="term" value="F:magnesium ion binding"/>
    <property type="evidence" value="ECO:0007669"/>
    <property type="project" value="UniProtKB-UniRule"/>
</dbReference>
<evidence type="ECO:0000256" key="3">
    <source>
        <dbReference type="ARBA" id="ARBA00022723"/>
    </source>
</evidence>
<dbReference type="HAMAP" id="MF_00265">
    <property type="entry name" value="VapC_Nob1"/>
    <property type="match status" value="1"/>
</dbReference>
<dbReference type="Proteomes" id="UP000030011">
    <property type="component" value="Unassembled WGS sequence"/>
</dbReference>
<feature type="binding site" evidence="6">
    <location>
        <position position="99"/>
    </location>
    <ligand>
        <name>Mg(2+)</name>
        <dbReference type="ChEBI" id="CHEBI:18420"/>
    </ligand>
</feature>
<dbReference type="eggNOG" id="COG1487">
    <property type="taxonomic scope" value="Bacteria"/>
</dbReference>
<dbReference type="GO" id="GO:0004540">
    <property type="term" value="F:RNA nuclease activity"/>
    <property type="evidence" value="ECO:0007669"/>
    <property type="project" value="InterPro"/>
</dbReference>
<evidence type="ECO:0000256" key="2">
    <source>
        <dbReference type="ARBA" id="ARBA00022722"/>
    </source>
</evidence>
<evidence type="ECO:0000313" key="9">
    <source>
        <dbReference type="Proteomes" id="UP000030011"/>
    </source>
</evidence>
<comment type="function">
    <text evidence="6">Toxic component of a toxin-antitoxin (TA) system. An RNase.</text>
</comment>
<dbReference type="Pfam" id="PF01850">
    <property type="entry name" value="PIN"/>
    <property type="match status" value="1"/>
</dbReference>
<dbReference type="InterPro" id="IPR022907">
    <property type="entry name" value="VapC_family"/>
</dbReference>
<comment type="cofactor">
    <cofactor evidence="6">
        <name>Mg(2+)</name>
        <dbReference type="ChEBI" id="CHEBI:18420"/>
    </cofactor>
</comment>
<dbReference type="InterPro" id="IPR029060">
    <property type="entry name" value="PIN-like_dom_sf"/>
</dbReference>
<keyword evidence="5 6" id="KW-0460">Magnesium</keyword>
<gene>
    <name evidence="6" type="primary">vapC</name>
    <name evidence="8" type="ORF">N803_01110</name>
</gene>
<name>A0A0A0JQY3_9MICO</name>
<comment type="caution">
    <text evidence="8">The sequence shown here is derived from an EMBL/GenBank/DDBJ whole genome shotgun (WGS) entry which is preliminary data.</text>
</comment>
<dbReference type="GO" id="GO:0090729">
    <property type="term" value="F:toxin activity"/>
    <property type="evidence" value="ECO:0007669"/>
    <property type="project" value="UniProtKB-KW"/>
</dbReference>
<keyword evidence="4 6" id="KW-0378">Hydrolase</keyword>
<dbReference type="GO" id="GO:0016787">
    <property type="term" value="F:hydrolase activity"/>
    <property type="evidence" value="ECO:0007669"/>
    <property type="project" value="UniProtKB-KW"/>
</dbReference>
<evidence type="ECO:0000256" key="4">
    <source>
        <dbReference type="ARBA" id="ARBA00022801"/>
    </source>
</evidence>
<proteinExistence type="inferred from homology"/>
<dbReference type="PANTHER" id="PTHR42740:SF1">
    <property type="entry name" value="RIBONUCLEASE VAPC3"/>
    <property type="match status" value="1"/>
</dbReference>
<dbReference type="STRING" id="1385521.N803_01110"/>
<evidence type="ECO:0000256" key="5">
    <source>
        <dbReference type="ARBA" id="ARBA00022842"/>
    </source>
</evidence>
<protein>
    <recommendedName>
        <fullName evidence="6">Ribonuclease VapC</fullName>
        <shortName evidence="6">RNase VapC</shortName>
        <ecNumber evidence="6">3.1.-.-</ecNumber>
    </recommendedName>
    <alternativeName>
        <fullName evidence="6">Toxin VapC</fullName>
    </alternativeName>
</protein>
<accession>A0A0A0JQY3</accession>
<feature type="domain" description="PIN" evidence="7">
    <location>
        <begin position="5"/>
        <end position="124"/>
    </location>
</feature>
<evidence type="ECO:0000256" key="1">
    <source>
        <dbReference type="ARBA" id="ARBA00022649"/>
    </source>
</evidence>
<dbReference type="OrthoDB" id="9811788at2"/>
<keyword evidence="6" id="KW-0800">Toxin</keyword>
<evidence type="ECO:0000259" key="7">
    <source>
        <dbReference type="Pfam" id="PF01850"/>
    </source>
</evidence>
<dbReference type="EC" id="3.1.-.-" evidence="6"/>
<comment type="similarity">
    <text evidence="6">Belongs to the PINc/VapC protein family.</text>
</comment>